<proteinExistence type="predicted"/>
<organism evidence="2 3">
    <name type="scientific">Sphaceloma murrayae</name>
    <dbReference type="NCBI Taxonomy" id="2082308"/>
    <lineage>
        <taxon>Eukaryota</taxon>
        <taxon>Fungi</taxon>
        <taxon>Dikarya</taxon>
        <taxon>Ascomycota</taxon>
        <taxon>Pezizomycotina</taxon>
        <taxon>Dothideomycetes</taxon>
        <taxon>Dothideomycetidae</taxon>
        <taxon>Myriangiales</taxon>
        <taxon>Elsinoaceae</taxon>
        <taxon>Sphaceloma</taxon>
    </lineage>
</organism>
<dbReference type="InParanoid" id="A0A2K1QL46"/>
<name>A0A2K1QL46_9PEZI</name>
<dbReference type="InterPro" id="IPR012675">
    <property type="entry name" value="Beta-grasp_dom_sf"/>
</dbReference>
<dbReference type="InterPro" id="IPR016155">
    <property type="entry name" value="Mopterin_synth/thiamin_S_b"/>
</dbReference>
<keyword evidence="3" id="KW-1185">Reference proteome</keyword>
<reference evidence="2 3" key="1">
    <citation type="submission" date="2017-06" db="EMBL/GenBank/DDBJ databases">
        <title>Draft genome sequence of a variant of Elsinoe murrayae.</title>
        <authorList>
            <person name="Cheng Q."/>
        </authorList>
    </citation>
    <scope>NUCLEOTIDE SEQUENCE [LARGE SCALE GENOMIC DNA]</scope>
    <source>
        <strain evidence="2 3">CQ-2017a</strain>
    </source>
</reference>
<dbReference type="GO" id="GO:1990133">
    <property type="term" value="C:molybdopterin adenylyltransferase complex"/>
    <property type="evidence" value="ECO:0007669"/>
    <property type="project" value="TreeGrafter"/>
</dbReference>
<dbReference type="CDD" id="cd00754">
    <property type="entry name" value="Ubl_MoaD"/>
    <property type="match status" value="1"/>
</dbReference>
<dbReference type="GO" id="GO:0006777">
    <property type="term" value="P:Mo-molybdopterin cofactor biosynthetic process"/>
    <property type="evidence" value="ECO:0007669"/>
    <property type="project" value="InterPro"/>
</dbReference>
<dbReference type="InterPro" id="IPR044672">
    <property type="entry name" value="MOCS2A"/>
</dbReference>
<evidence type="ECO:0000256" key="1">
    <source>
        <dbReference type="ARBA" id="ARBA00022741"/>
    </source>
</evidence>
<evidence type="ECO:0000313" key="2">
    <source>
        <dbReference type="EMBL" id="PNS15672.1"/>
    </source>
</evidence>
<dbReference type="PANTHER" id="PTHR33359:SF1">
    <property type="entry name" value="MOLYBDOPTERIN SYNTHASE SULFUR CARRIER SUBUNIT"/>
    <property type="match status" value="1"/>
</dbReference>
<dbReference type="GO" id="GO:0000166">
    <property type="term" value="F:nucleotide binding"/>
    <property type="evidence" value="ECO:0007669"/>
    <property type="project" value="UniProtKB-KW"/>
</dbReference>
<dbReference type="OrthoDB" id="5595860at2759"/>
<gene>
    <name evidence="2" type="ORF">CAC42_4124</name>
</gene>
<protein>
    <submittedName>
        <fullName evidence="2">Molybdopterin synthase sulfur carrier subunit</fullName>
    </submittedName>
</protein>
<dbReference type="STRING" id="2082308.A0A2K1QL46"/>
<dbReference type="Gene3D" id="3.10.20.30">
    <property type="match status" value="1"/>
</dbReference>
<keyword evidence="1" id="KW-0547">Nucleotide-binding</keyword>
<dbReference type="SUPFAM" id="SSF54285">
    <property type="entry name" value="MoaD/ThiS"/>
    <property type="match status" value="1"/>
</dbReference>
<comment type="caution">
    <text evidence="2">The sequence shown here is derived from an EMBL/GenBank/DDBJ whole genome shotgun (WGS) entry which is preliminary data.</text>
</comment>
<evidence type="ECO:0000313" key="3">
    <source>
        <dbReference type="Proteomes" id="UP000243797"/>
    </source>
</evidence>
<dbReference type="PANTHER" id="PTHR33359">
    <property type="entry name" value="MOLYBDOPTERIN SYNTHASE SULFUR CARRIER SUBUNIT"/>
    <property type="match status" value="1"/>
</dbReference>
<dbReference type="Proteomes" id="UP000243797">
    <property type="component" value="Unassembled WGS sequence"/>
</dbReference>
<dbReference type="AlphaFoldDB" id="A0A2K1QL46"/>
<accession>A0A2K1QL46</accession>
<dbReference type="EMBL" id="NKHZ01000068">
    <property type="protein sequence ID" value="PNS15672.1"/>
    <property type="molecule type" value="Genomic_DNA"/>
</dbReference>
<sequence>MASPSVPSGSFTLLYFASAQSFTRRDREAIPGPMSPAQLFQRLEESYPGIHSKGAHSTTIQPGDEVAIIPPVSSG</sequence>